<dbReference type="InterPro" id="IPR044672">
    <property type="entry name" value="MOCS2A"/>
</dbReference>
<keyword evidence="7" id="KW-1185">Reference proteome</keyword>
<dbReference type="NCBIfam" id="TIGR01682">
    <property type="entry name" value="moaD"/>
    <property type="match status" value="1"/>
</dbReference>
<dbReference type="KEGG" id="fbl:Fbal_3723"/>
<keyword evidence="2" id="KW-0547">Nucleotide-binding</keyword>
<comment type="similarity">
    <text evidence="4">Belongs to the MoaD family.</text>
</comment>
<dbReference type="InterPro" id="IPR016155">
    <property type="entry name" value="Mopterin_synth/thiamin_S_b"/>
</dbReference>
<dbReference type="SUPFAM" id="SSF54285">
    <property type="entry name" value="MoaD/ThiS"/>
    <property type="match status" value="1"/>
</dbReference>
<evidence type="ECO:0000313" key="6">
    <source>
        <dbReference type="EMBL" id="ADN77917.1"/>
    </source>
</evidence>
<dbReference type="HOGENOM" id="CLU_114601_4_0_6"/>
<keyword evidence="3" id="KW-0501">Molybdenum cofactor biosynthesis</keyword>
<dbReference type="EMBL" id="CP002209">
    <property type="protein sequence ID" value="ADN77917.1"/>
    <property type="molecule type" value="Genomic_DNA"/>
</dbReference>
<accession>E1SQE6</accession>
<name>E1SQE6_FERBD</name>
<evidence type="ECO:0000256" key="4">
    <source>
        <dbReference type="ARBA" id="ARBA00024200"/>
    </source>
</evidence>
<dbReference type="InterPro" id="IPR012675">
    <property type="entry name" value="Beta-grasp_dom_sf"/>
</dbReference>
<dbReference type="GO" id="GO:0006777">
    <property type="term" value="P:Mo-molybdopterin cofactor biosynthetic process"/>
    <property type="evidence" value="ECO:0007669"/>
    <property type="project" value="UniProtKB-KW"/>
</dbReference>
<reference evidence="6 7" key="1">
    <citation type="journal article" date="2010" name="Stand. Genomic Sci.">
        <title>Complete genome sequence of Ferrimonas balearica type strain (PAT).</title>
        <authorList>
            <person name="Nolan M."/>
            <person name="Sikorski J."/>
            <person name="Davenport K."/>
            <person name="Lucas S."/>
            <person name="Glavina Del Rio T."/>
            <person name="Tice H."/>
            <person name="Cheng J."/>
            <person name="Goodwin L."/>
            <person name="Pitluck S."/>
            <person name="Liolios K."/>
            <person name="Ivanova N."/>
            <person name="Mavromatis K."/>
            <person name="Ovchinnikova G."/>
            <person name="Pati A."/>
            <person name="Chen A."/>
            <person name="Palaniappan K."/>
            <person name="Land M."/>
            <person name="Hauser L."/>
            <person name="Chang Y."/>
            <person name="Jeffries C."/>
            <person name="Tapia R."/>
            <person name="Brettin T."/>
            <person name="Detter J."/>
            <person name="Han C."/>
            <person name="Yasawong M."/>
            <person name="Rohde M."/>
            <person name="Tindall B."/>
            <person name="Goker M."/>
            <person name="Woyke T."/>
            <person name="Bristow J."/>
            <person name="Eisen J."/>
            <person name="Markowitz V."/>
            <person name="Hugenholtz P."/>
            <person name="Kyrpides N."/>
            <person name="Klenk H."/>
            <person name="Lapidus A."/>
        </authorList>
    </citation>
    <scope>NUCLEOTIDE SEQUENCE [LARGE SCALE GENOMIC DNA]</scope>
    <source>
        <strain evidence="7">DSM 9799 / CCM 4581 / KCTC 23876 / PAT</strain>
    </source>
</reference>
<gene>
    <name evidence="6" type="ordered locus">Fbal_3723</name>
</gene>
<proteinExistence type="inferred from homology"/>
<dbReference type="Proteomes" id="UP000006683">
    <property type="component" value="Chromosome"/>
</dbReference>
<dbReference type="STRING" id="550540.Fbal_3723"/>
<dbReference type="UniPathway" id="UPA00344"/>
<dbReference type="eggNOG" id="COG1977">
    <property type="taxonomic scope" value="Bacteria"/>
</dbReference>
<evidence type="ECO:0000313" key="7">
    <source>
        <dbReference type="Proteomes" id="UP000006683"/>
    </source>
</evidence>
<evidence type="ECO:0000256" key="5">
    <source>
        <dbReference type="ARBA" id="ARBA00024247"/>
    </source>
</evidence>
<organism evidence="6 7">
    <name type="scientific">Ferrimonas balearica (strain DSM 9799 / CCM 4581 / KCTC 23876 / PAT)</name>
    <dbReference type="NCBI Taxonomy" id="550540"/>
    <lineage>
        <taxon>Bacteria</taxon>
        <taxon>Pseudomonadati</taxon>
        <taxon>Pseudomonadota</taxon>
        <taxon>Gammaproteobacteria</taxon>
        <taxon>Alteromonadales</taxon>
        <taxon>Ferrimonadaceae</taxon>
        <taxon>Ferrimonas</taxon>
    </lineage>
</organism>
<dbReference type="OrthoDB" id="9801945at2"/>
<dbReference type="PANTHER" id="PTHR33359:SF1">
    <property type="entry name" value="MOLYBDOPTERIN SYNTHASE SULFUR CARRIER SUBUNIT"/>
    <property type="match status" value="1"/>
</dbReference>
<dbReference type="NCBIfam" id="NF008347">
    <property type="entry name" value="PRK11130.1"/>
    <property type="match status" value="1"/>
</dbReference>
<dbReference type="RefSeq" id="WP_013347222.1">
    <property type="nucleotide sequence ID" value="NC_014541.1"/>
</dbReference>
<evidence type="ECO:0000256" key="2">
    <source>
        <dbReference type="ARBA" id="ARBA00022741"/>
    </source>
</evidence>
<dbReference type="Gene3D" id="3.10.20.30">
    <property type="match status" value="1"/>
</dbReference>
<evidence type="ECO:0000256" key="1">
    <source>
        <dbReference type="ARBA" id="ARBA00005046"/>
    </source>
</evidence>
<evidence type="ECO:0000256" key="3">
    <source>
        <dbReference type="ARBA" id="ARBA00023150"/>
    </source>
</evidence>
<dbReference type="Pfam" id="PF02597">
    <property type="entry name" value="ThiS"/>
    <property type="match status" value="1"/>
</dbReference>
<dbReference type="PANTHER" id="PTHR33359">
    <property type="entry name" value="MOLYBDOPTERIN SYNTHASE SULFUR CARRIER SUBUNIT"/>
    <property type="match status" value="1"/>
</dbReference>
<protein>
    <recommendedName>
        <fullName evidence="5">Molybdopterin synthase sulfur carrier subunit</fullName>
    </recommendedName>
</protein>
<comment type="pathway">
    <text evidence="1">Cofactor biosynthesis; molybdopterin biosynthesis.</text>
</comment>
<dbReference type="InterPro" id="IPR003749">
    <property type="entry name" value="ThiS/MoaD-like"/>
</dbReference>
<dbReference type="AlphaFoldDB" id="E1SQE6"/>
<dbReference type="FunFam" id="3.10.20.30:FF:000010">
    <property type="entry name" value="Molybdopterin synthase sulfur carrier subunit"/>
    <property type="match status" value="1"/>
</dbReference>
<dbReference type="CDD" id="cd00754">
    <property type="entry name" value="Ubl_MoaD"/>
    <property type="match status" value="1"/>
</dbReference>
<sequence>MINVLFFAQIREVIGVDKLAVDASEGLTAETLRQQLLERGDKWRLALQDKNVLVAVNQTLSGWDTALTSGDEVAFFPPVTGG</sequence>
<dbReference type="GO" id="GO:0000166">
    <property type="term" value="F:nucleotide binding"/>
    <property type="evidence" value="ECO:0007669"/>
    <property type="project" value="UniProtKB-KW"/>
</dbReference>
<dbReference type="GeneID" id="67183919"/>
<dbReference type="GO" id="GO:1990133">
    <property type="term" value="C:molybdopterin adenylyltransferase complex"/>
    <property type="evidence" value="ECO:0007669"/>
    <property type="project" value="TreeGrafter"/>
</dbReference>